<reference evidence="1" key="1">
    <citation type="submission" date="2020-11" db="EMBL/GenBank/DDBJ databases">
        <authorList>
            <person name="Tran Van P."/>
        </authorList>
    </citation>
    <scope>NUCLEOTIDE SEQUENCE</scope>
</reference>
<evidence type="ECO:0000313" key="1">
    <source>
        <dbReference type="EMBL" id="CAD7267139.1"/>
    </source>
</evidence>
<accession>A0A7R9G5R4</accession>
<proteinExistence type="predicted"/>
<dbReference type="AlphaFoldDB" id="A0A7R9G5R4"/>
<gene>
    <name evidence="1" type="ORF">TSIB3V08_LOCUS11153</name>
</gene>
<protein>
    <submittedName>
        <fullName evidence="1">Uncharacterized protein</fullName>
    </submittedName>
</protein>
<organism evidence="1">
    <name type="scientific">Timema shepardi</name>
    <name type="common">Walking stick</name>
    <dbReference type="NCBI Taxonomy" id="629360"/>
    <lineage>
        <taxon>Eukaryota</taxon>
        <taxon>Metazoa</taxon>
        <taxon>Ecdysozoa</taxon>
        <taxon>Arthropoda</taxon>
        <taxon>Hexapoda</taxon>
        <taxon>Insecta</taxon>
        <taxon>Pterygota</taxon>
        <taxon>Neoptera</taxon>
        <taxon>Polyneoptera</taxon>
        <taxon>Phasmatodea</taxon>
        <taxon>Timematodea</taxon>
        <taxon>Timematoidea</taxon>
        <taxon>Timematidae</taxon>
        <taxon>Timema</taxon>
    </lineage>
</organism>
<dbReference type="EMBL" id="OC008477">
    <property type="protein sequence ID" value="CAD7267139.1"/>
    <property type="molecule type" value="Genomic_DNA"/>
</dbReference>
<name>A0A7R9G5R4_TIMSH</name>
<sequence>MALISVGSITKDKKSKKQELSRSLTLALLFVGFNTKDKKSKKQEMAVYLSKDVLDDDDDDDDSEASKILAKLGGLYVRSNSTEDYLRVDLTPAVCRQKKPPYCFYAKLALTSGAVYKLHKYRMPAGFIPELTLEALNMRLRGECTRDLREEDLLQFLGELRDVCQCAVLREQQFEELKQPSAVLPHLHSHVTIISSRKVELQLVIQGAEDPRYTMVVTLLVAYNWDEVRPSRVEAFSQGQSVVSGGYRRYILVL</sequence>